<evidence type="ECO:0000313" key="7">
    <source>
        <dbReference type="EMBL" id="KAB0336893.1"/>
    </source>
</evidence>
<keyword evidence="3" id="KW-0106">Calcium</keyword>
<dbReference type="InterPro" id="IPR035892">
    <property type="entry name" value="C2_domain_sf"/>
</dbReference>
<keyword evidence="8" id="KW-1185">Reference proteome</keyword>
<evidence type="ECO:0000256" key="1">
    <source>
        <dbReference type="ARBA" id="ARBA00001913"/>
    </source>
</evidence>
<comment type="cofactor">
    <cofactor evidence="1">
        <name>Ca(2+)</name>
        <dbReference type="ChEBI" id="CHEBI:29108"/>
    </cofactor>
</comment>
<dbReference type="GO" id="GO:0004435">
    <property type="term" value="F:phosphatidylinositol-4,5-bisphosphate phospholipase C activity"/>
    <property type="evidence" value="ECO:0007669"/>
    <property type="project" value="UniProtKB-EC"/>
</dbReference>
<sequence length="66" mass="7782">FNPRWNETFTFVIQVPELALIRFVAENQGFIAGNEFLGQYTLPVLCMNRDSLIYQIAFFMTVRYVK</sequence>
<evidence type="ECO:0000256" key="2">
    <source>
        <dbReference type="ARBA" id="ARBA00022801"/>
    </source>
</evidence>
<protein>
    <recommendedName>
        <fullName evidence="6">C2 domain-containing protein</fullName>
    </recommendedName>
</protein>
<evidence type="ECO:0000256" key="5">
    <source>
        <dbReference type="ARBA" id="ARBA00023674"/>
    </source>
</evidence>
<dbReference type="SUPFAM" id="SSF49562">
    <property type="entry name" value="C2 domain (Calcium/lipid-binding domain, CaLB)"/>
    <property type="match status" value="1"/>
</dbReference>
<dbReference type="GO" id="GO:0005634">
    <property type="term" value="C:nucleus"/>
    <property type="evidence" value="ECO:0007669"/>
    <property type="project" value="TreeGrafter"/>
</dbReference>
<dbReference type="GO" id="GO:0006629">
    <property type="term" value="P:lipid metabolic process"/>
    <property type="evidence" value="ECO:0007669"/>
    <property type="project" value="UniProtKB-KW"/>
</dbReference>
<name>A0A5N3UIK9_MUNRE</name>
<dbReference type="PANTHER" id="PTHR10336">
    <property type="entry name" value="PHOSPHOINOSITIDE-SPECIFIC PHOSPHOLIPASE C FAMILY PROTEIN"/>
    <property type="match status" value="1"/>
</dbReference>
<reference evidence="7 8" key="1">
    <citation type="submission" date="2019-06" db="EMBL/GenBank/DDBJ databases">
        <title>Discovery of a novel chromosome fission-fusion reversal in muntjac.</title>
        <authorList>
            <person name="Mudd A.B."/>
            <person name="Bredeson J.V."/>
            <person name="Baum R."/>
            <person name="Hockemeyer D."/>
            <person name="Rokhsar D.S."/>
        </authorList>
    </citation>
    <scope>NUCLEOTIDE SEQUENCE [LARGE SCALE GENOMIC DNA]</scope>
    <source>
        <strain evidence="7">UCam_UCB_Mr</strain>
        <tissue evidence="7">Fibroblast cell line</tissue>
    </source>
</reference>
<dbReference type="Gene3D" id="2.60.40.150">
    <property type="entry name" value="C2 domain"/>
    <property type="match status" value="1"/>
</dbReference>
<evidence type="ECO:0000259" key="6">
    <source>
        <dbReference type="PROSITE" id="PS50004"/>
    </source>
</evidence>
<proteinExistence type="predicted"/>
<dbReference type="PANTHER" id="PTHR10336:SF29">
    <property type="entry name" value="1-PHOSPHATIDYLINOSITOL 4,5-BISPHOSPHATE PHOSPHODIESTERASE ZETA-1"/>
    <property type="match status" value="1"/>
</dbReference>
<evidence type="ECO:0000256" key="4">
    <source>
        <dbReference type="ARBA" id="ARBA00023098"/>
    </source>
</evidence>
<dbReference type="EMBL" id="VCEB01019082">
    <property type="protein sequence ID" value="KAB0336893.1"/>
    <property type="molecule type" value="Genomic_DNA"/>
</dbReference>
<organism evidence="7 8">
    <name type="scientific">Muntiacus reevesi</name>
    <name type="common">Reeves' muntjac</name>
    <name type="synonym">Cervus reevesi</name>
    <dbReference type="NCBI Taxonomy" id="9886"/>
    <lineage>
        <taxon>Eukaryota</taxon>
        <taxon>Metazoa</taxon>
        <taxon>Chordata</taxon>
        <taxon>Craniata</taxon>
        <taxon>Vertebrata</taxon>
        <taxon>Euteleostomi</taxon>
        <taxon>Mammalia</taxon>
        <taxon>Eutheria</taxon>
        <taxon>Laurasiatheria</taxon>
        <taxon>Artiodactyla</taxon>
        <taxon>Ruminantia</taxon>
        <taxon>Pecora</taxon>
        <taxon>Cervidae</taxon>
        <taxon>Muntiacinae</taxon>
        <taxon>Muntiacus</taxon>
    </lineage>
</organism>
<evidence type="ECO:0000256" key="3">
    <source>
        <dbReference type="ARBA" id="ARBA00022837"/>
    </source>
</evidence>
<comment type="catalytic activity">
    <reaction evidence="5">
        <text>a 1,2-diacyl-sn-glycero-3-phospho-(1D-myo-inositol-4,5-bisphosphate) + H2O = 1D-myo-inositol 1,4,5-trisphosphate + a 1,2-diacyl-sn-glycerol + H(+)</text>
        <dbReference type="Rhea" id="RHEA:33179"/>
        <dbReference type="ChEBI" id="CHEBI:15377"/>
        <dbReference type="ChEBI" id="CHEBI:15378"/>
        <dbReference type="ChEBI" id="CHEBI:17815"/>
        <dbReference type="ChEBI" id="CHEBI:58456"/>
        <dbReference type="ChEBI" id="CHEBI:203600"/>
        <dbReference type="EC" id="3.1.4.11"/>
    </reaction>
    <physiologicalReaction direction="left-to-right" evidence="5">
        <dbReference type="Rhea" id="RHEA:33180"/>
    </physiologicalReaction>
</comment>
<feature type="domain" description="C2" evidence="6">
    <location>
        <begin position="1"/>
        <end position="57"/>
    </location>
</feature>
<comment type="caution">
    <text evidence="7">The sequence shown here is derived from an EMBL/GenBank/DDBJ whole genome shotgun (WGS) entry which is preliminary data.</text>
</comment>
<dbReference type="GO" id="GO:0060470">
    <property type="term" value="P:positive regulation of cytosolic calcium ion concentration involved in egg activation"/>
    <property type="evidence" value="ECO:0007669"/>
    <property type="project" value="TreeGrafter"/>
</dbReference>
<dbReference type="Proteomes" id="UP000326062">
    <property type="component" value="Unassembled WGS sequence"/>
</dbReference>
<accession>A0A5N3UIK9</accession>
<dbReference type="Pfam" id="PF00168">
    <property type="entry name" value="C2"/>
    <property type="match status" value="1"/>
</dbReference>
<dbReference type="GO" id="GO:0035556">
    <property type="term" value="P:intracellular signal transduction"/>
    <property type="evidence" value="ECO:0007669"/>
    <property type="project" value="InterPro"/>
</dbReference>
<gene>
    <name evidence="7" type="ORF">FD755_025809</name>
</gene>
<dbReference type="PROSITE" id="PS50004">
    <property type="entry name" value="C2"/>
    <property type="match status" value="1"/>
</dbReference>
<keyword evidence="2" id="KW-0378">Hydrolase</keyword>
<feature type="non-terminal residue" evidence="7">
    <location>
        <position position="1"/>
    </location>
</feature>
<evidence type="ECO:0000313" key="8">
    <source>
        <dbReference type="Proteomes" id="UP000326062"/>
    </source>
</evidence>
<dbReference type="InterPro" id="IPR000008">
    <property type="entry name" value="C2_dom"/>
</dbReference>
<feature type="non-terminal residue" evidence="7">
    <location>
        <position position="66"/>
    </location>
</feature>
<dbReference type="AlphaFoldDB" id="A0A5N3UIK9"/>
<keyword evidence="4" id="KW-0443">Lipid metabolism</keyword>
<dbReference type="InterPro" id="IPR001192">
    <property type="entry name" value="PI-PLC_fam"/>
</dbReference>